<dbReference type="Pfam" id="PF01575">
    <property type="entry name" value="MaoC_dehydratas"/>
    <property type="match status" value="1"/>
</dbReference>
<feature type="domain" description="MaoC-like" evidence="1">
    <location>
        <begin position="19"/>
        <end position="116"/>
    </location>
</feature>
<dbReference type="AlphaFoldDB" id="A0A6B8MBE7"/>
<dbReference type="Proteomes" id="UP000422569">
    <property type="component" value="Chromosome"/>
</dbReference>
<accession>A0A6B8MBE7</accession>
<dbReference type="InterPro" id="IPR029069">
    <property type="entry name" value="HotDog_dom_sf"/>
</dbReference>
<dbReference type="KEGG" id="mpar:F7D14_17485"/>
<protein>
    <submittedName>
        <fullName evidence="2">Dehydratase</fullName>
    </submittedName>
</protein>
<reference evidence="2 3" key="1">
    <citation type="submission" date="2019-09" db="EMBL/GenBank/DDBJ databases">
        <title>Isolation and complete genome sequencing of Methylocystis species.</title>
        <authorList>
            <person name="Rumah B.L."/>
            <person name="Stead C.E."/>
            <person name="Stevens B.C."/>
            <person name="Minton N.P."/>
            <person name="Grosse-Honebrink A."/>
            <person name="Zhang Y."/>
        </authorList>
    </citation>
    <scope>NUCLEOTIDE SEQUENCE [LARGE SCALE GENOMIC DNA]</scope>
    <source>
        <strain evidence="2 3">BRCS2</strain>
    </source>
</reference>
<dbReference type="Gene3D" id="3.10.129.10">
    <property type="entry name" value="Hotdog Thioesterase"/>
    <property type="match status" value="1"/>
</dbReference>
<keyword evidence="3" id="KW-1185">Reference proteome</keyword>
<name>A0A6B8MBE7_9HYPH</name>
<dbReference type="InterPro" id="IPR052342">
    <property type="entry name" value="MCH/BMMD"/>
</dbReference>
<organism evidence="2 3">
    <name type="scientific">Methylocystis parvus</name>
    <dbReference type="NCBI Taxonomy" id="134"/>
    <lineage>
        <taxon>Bacteria</taxon>
        <taxon>Pseudomonadati</taxon>
        <taxon>Pseudomonadota</taxon>
        <taxon>Alphaproteobacteria</taxon>
        <taxon>Hyphomicrobiales</taxon>
        <taxon>Methylocystaceae</taxon>
        <taxon>Methylocystis</taxon>
    </lineage>
</organism>
<proteinExistence type="predicted"/>
<evidence type="ECO:0000259" key="1">
    <source>
        <dbReference type="Pfam" id="PF01575"/>
    </source>
</evidence>
<sequence length="157" mass="17458">MSRTVYFEDLHTGLRFKSEPFDMTEEGLIRFSRDNDPQFFHVDPEAAKESIFGGLIASGWQTGALTLRALLEGCGMTFAGGVVGMDAHLSWKRPVRPGDRLHIEGEITKLRASRSQPDRGFVTFKAATLNGAGEIVQTIEATMLAFRDPAREANRER</sequence>
<dbReference type="InterPro" id="IPR002539">
    <property type="entry name" value="MaoC-like_dom"/>
</dbReference>
<dbReference type="SUPFAM" id="SSF54637">
    <property type="entry name" value="Thioesterase/thiol ester dehydrase-isomerase"/>
    <property type="match status" value="1"/>
</dbReference>
<dbReference type="RefSeq" id="WP_016919267.1">
    <property type="nucleotide sequence ID" value="NZ_CP044331.1"/>
</dbReference>
<dbReference type="PANTHER" id="PTHR43664">
    <property type="entry name" value="MONOAMINE OXIDASE-RELATED"/>
    <property type="match status" value="1"/>
</dbReference>
<evidence type="ECO:0000313" key="2">
    <source>
        <dbReference type="EMBL" id="QGM99102.1"/>
    </source>
</evidence>
<evidence type="ECO:0000313" key="3">
    <source>
        <dbReference type="Proteomes" id="UP000422569"/>
    </source>
</evidence>
<dbReference type="PANTHER" id="PTHR43664:SF1">
    <property type="entry name" value="BETA-METHYLMALYL-COA DEHYDRATASE"/>
    <property type="match status" value="1"/>
</dbReference>
<gene>
    <name evidence="2" type="ORF">F7D14_17485</name>
</gene>
<dbReference type="EMBL" id="CP044331">
    <property type="protein sequence ID" value="QGM99102.1"/>
    <property type="molecule type" value="Genomic_DNA"/>
</dbReference>